<dbReference type="AlphaFoldDB" id="A0A124GNW3"/>
<reference evidence="1" key="1">
    <citation type="journal article" date="2015" name="Genome Biol. Evol.">
        <title>Organellar Genomes of White Spruce (Picea glauca): Assembly and Annotation.</title>
        <authorList>
            <person name="Jackman S.D."/>
            <person name="Warren R.L."/>
            <person name="Gibb E.A."/>
            <person name="Vandervalk B.P."/>
            <person name="Mohamadi H."/>
            <person name="Chu J."/>
            <person name="Raymond A."/>
            <person name="Pleasance S."/>
            <person name="Coope R."/>
            <person name="Wildung M.R."/>
            <person name="Ritland C.E."/>
            <person name="Bousquet J."/>
            <person name="Jones S.J."/>
            <person name="Bohlmann J."/>
            <person name="Birol I."/>
        </authorList>
    </citation>
    <scope>NUCLEOTIDE SEQUENCE [LARGE SCALE GENOMIC DNA]</scope>
    <source>
        <tissue evidence="1">Flushing bud</tissue>
    </source>
</reference>
<geneLocation type="mitochondrion" evidence="1"/>
<accession>A0A124GNW3</accession>
<protein>
    <submittedName>
        <fullName evidence="1">Uncharacterized protein</fullName>
    </submittedName>
</protein>
<keyword evidence="1" id="KW-0496">Mitochondrion</keyword>
<proteinExistence type="predicted"/>
<sequence>MVPSLTVTLIMGIHLTMGGLLKDTVGMLFYHSYTLRPPTMGTHPKMLLRPMALLHRTILL</sequence>
<gene>
    <name evidence="1" type="ORF">ABT39_MTgene3321</name>
</gene>
<comment type="caution">
    <text evidence="1">The sequence shown here is derived from an EMBL/GenBank/DDBJ whole genome shotgun (WGS) entry which is preliminary data.</text>
</comment>
<name>A0A124GNW3_PICGL</name>
<dbReference type="EMBL" id="LKAM01000002">
    <property type="protein sequence ID" value="KUM50093.1"/>
    <property type="molecule type" value="Genomic_DNA"/>
</dbReference>
<evidence type="ECO:0000313" key="1">
    <source>
        <dbReference type="EMBL" id="KUM50093.1"/>
    </source>
</evidence>
<organism evidence="1">
    <name type="scientific">Picea glauca</name>
    <name type="common">White spruce</name>
    <name type="synonym">Pinus glauca</name>
    <dbReference type="NCBI Taxonomy" id="3330"/>
    <lineage>
        <taxon>Eukaryota</taxon>
        <taxon>Viridiplantae</taxon>
        <taxon>Streptophyta</taxon>
        <taxon>Embryophyta</taxon>
        <taxon>Tracheophyta</taxon>
        <taxon>Spermatophyta</taxon>
        <taxon>Pinopsida</taxon>
        <taxon>Pinidae</taxon>
        <taxon>Conifers I</taxon>
        <taxon>Pinales</taxon>
        <taxon>Pinaceae</taxon>
        <taxon>Picea</taxon>
    </lineage>
</organism>